<dbReference type="GO" id="GO:0004400">
    <property type="term" value="F:histidinol-phosphate transaminase activity"/>
    <property type="evidence" value="ECO:0007669"/>
    <property type="project" value="UniProtKB-EC"/>
</dbReference>
<dbReference type="Proteomes" id="UP000319731">
    <property type="component" value="Unassembled WGS sequence"/>
</dbReference>
<dbReference type="RefSeq" id="XP_031023846.1">
    <property type="nucleotide sequence ID" value="XM_031170151.1"/>
</dbReference>
<dbReference type="CDD" id="cd00609">
    <property type="entry name" value="AAT_like"/>
    <property type="match status" value="1"/>
</dbReference>
<comment type="catalytic activity">
    <reaction evidence="11">
        <text>L-histidinol phosphate + 2-oxoglutarate = 3-(imidazol-4-yl)-2-oxopropyl phosphate + L-glutamate</text>
        <dbReference type="Rhea" id="RHEA:23744"/>
        <dbReference type="ChEBI" id="CHEBI:16810"/>
        <dbReference type="ChEBI" id="CHEBI:29985"/>
        <dbReference type="ChEBI" id="CHEBI:57766"/>
        <dbReference type="ChEBI" id="CHEBI:57980"/>
        <dbReference type="EC" id="2.6.1.9"/>
    </reaction>
</comment>
<dbReference type="GO" id="GO:0000105">
    <property type="term" value="P:L-histidine biosynthetic process"/>
    <property type="evidence" value="ECO:0007669"/>
    <property type="project" value="UniProtKB-KW"/>
</dbReference>
<dbReference type="HAMAP" id="MF_01023">
    <property type="entry name" value="HisC_aminotrans_2"/>
    <property type="match status" value="1"/>
</dbReference>
<comment type="caution">
    <text evidence="13">The sequence shown here is derived from an EMBL/GenBank/DDBJ whole genome shotgun (WGS) entry which is preliminary data.</text>
</comment>
<feature type="domain" description="Aminotransferase class I/classII large" evidence="12">
    <location>
        <begin position="31"/>
        <end position="391"/>
    </location>
</feature>
<dbReference type="Gene3D" id="3.90.1150.10">
    <property type="entry name" value="Aspartate Aminotransferase, domain 1"/>
    <property type="match status" value="1"/>
</dbReference>
<dbReference type="InterPro" id="IPR015422">
    <property type="entry name" value="PyrdxlP-dep_Trfase_small"/>
</dbReference>
<dbReference type="PANTHER" id="PTHR42885">
    <property type="entry name" value="HISTIDINOL-PHOSPHATE AMINOTRANSFERASE-RELATED"/>
    <property type="match status" value="1"/>
</dbReference>
<evidence type="ECO:0000256" key="6">
    <source>
        <dbReference type="ARBA" id="ARBA00022605"/>
    </source>
</evidence>
<dbReference type="InterPro" id="IPR005861">
    <property type="entry name" value="HisP_aminotrans"/>
</dbReference>
<dbReference type="Pfam" id="PF00155">
    <property type="entry name" value="Aminotran_1_2"/>
    <property type="match status" value="1"/>
</dbReference>
<evidence type="ECO:0000313" key="14">
    <source>
        <dbReference type="Proteomes" id="UP000319731"/>
    </source>
</evidence>
<dbReference type="GO" id="GO:0030170">
    <property type="term" value="F:pyridoxal phosphate binding"/>
    <property type="evidence" value="ECO:0007669"/>
    <property type="project" value="InterPro"/>
</dbReference>
<protein>
    <recommendedName>
        <fullName evidence="4">histidinol-phosphate transaminase</fullName>
        <ecNumber evidence="4">2.6.1.9</ecNumber>
    </recommendedName>
    <alternativeName>
        <fullName evidence="10">Imidazole acetol-phosphate transaminase</fullName>
    </alternativeName>
</protein>
<comment type="cofactor">
    <cofactor evidence="1">
        <name>pyridoxal 5'-phosphate</name>
        <dbReference type="ChEBI" id="CHEBI:597326"/>
    </cofactor>
</comment>
<evidence type="ECO:0000259" key="12">
    <source>
        <dbReference type="Pfam" id="PF00155"/>
    </source>
</evidence>
<keyword evidence="5" id="KW-0032">Aminotransferase</keyword>
<evidence type="ECO:0000313" key="13">
    <source>
        <dbReference type="EMBL" id="TPX32689.1"/>
    </source>
</evidence>
<dbReference type="Gene3D" id="3.40.640.10">
    <property type="entry name" value="Type I PLP-dependent aspartate aminotransferase-like (Major domain)"/>
    <property type="match status" value="1"/>
</dbReference>
<keyword evidence="9" id="KW-0368">Histidine biosynthesis</keyword>
<name>A0A507C0V7_9FUNG</name>
<dbReference type="InterPro" id="IPR015424">
    <property type="entry name" value="PyrdxlP-dep_Trfase"/>
</dbReference>
<comment type="similarity">
    <text evidence="3">Belongs to the class-II pyridoxal-phosphate-dependent aminotransferase family.</text>
</comment>
<dbReference type="SUPFAM" id="SSF53383">
    <property type="entry name" value="PLP-dependent transferases"/>
    <property type="match status" value="1"/>
</dbReference>
<gene>
    <name evidence="13" type="primary">HIS5</name>
    <name evidence="13" type="ORF">SmJEL517_g04223</name>
</gene>
<keyword evidence="14" id="KW-1185">Reference proteome</keyword>
<sequence>MVDAPMMMYVRPNIWALQPYRAARDDYSDGILLDANENALGPSLPPSSTTLQPIVTNAIASPSYSDTHLERYPDPHQQDVKDLISKLRNVHHSNIFLGVGSDECIDLAIRVFCKPAAQKVLICPPTYGMYSVAAQTNDVQVVKVNLNVKDGAFQLDVPKILDTITADPSITLLILCSPGNPTGTLLKKSDIQQILDYTPYKGIVMVDEAYIDFVEQEDEEWGSFVSWVHQYPNLVVTQTLSKSFGLAGIRLGLSISSPEIASIFNKTKAPYSISTLTSVMARAALSPDGVSRMKKSVSTLINTRTRLITQLSSLPRVGRVLGANHGNFVLAEMLDASTGLPSNEVALKLYKTLAEVEGVVVRFRGSEYGCEGCLRVTVGTEQENDVFVAKLTRLLDAKL</sequence>
<dbReference type="EMBL" id="QEAO01000027">
    <property type="protein sequence ID" value="TPX32689.1"/>
    <property type="molecule type" value="Genomic_DNA"/>
</dbReference>
<keyword evidence="8" id="KW-0663">Pyridoxal phosphate</keyword>
<evidence type="ECO:0000256" key="9">
    <source>
        <dbReference type="ARBA" id="ARBA00023102"/>
    </source>
</evidence>
<dbReference type="InterPro" id="IPR001917">
    <property type="entry name" value="Aminotrans_II_pyridoxalP_BS"/>
</dbReference>
<evidence type="ECO:0000256" key="8">
    <source>
        <dbReference type="ARBA" id="ARBA00022898"/>
    </source>
</evidence>
<reference evidence="13 14" key="1">
    <citation type="journal article" date="2019" name="Sci. Rep.">
        <title>Comparative genomics of chytrid fungi reveal insights into the obligate biotrophic and pathogenic lifestyle of Synchytrium endobioticum.</title>
        <authorList>
            <person name="van de Vossenberg B.T.L.H."/>
            <person name="Warris S."/>
            <person name="Nguyen H.D.T."/>
            <person name="van Gent-Pelzer M.P.E."/>
            <person name="Joly D.L."/>
            <person name="van de Geest H.C."/>
            <person name="Bonants P.J.M."/>
            <person name="Smith D.S."/>
            <person name="Levesque C.A."/>
            <person name="van der Lee T.A.J."/>
        </authorList>
    </citation>
    <scope>NUCLEOTIDE SEQUENCE [LARGE SCALE GENOMIC DNA]</scope>
    <source>
        <strain evidence="13 14">JEL517</strain>
    </source>
</reference>
<dbReference type="GeneID" id="42005448"/>
<keyword evidence="7" id="KW-0808">Transferase</keyword>
<dbReference type="EC" id="2.6.1.9" evidence="4"/>
<evidence type="ECO:0000256" key="11">
    <source>
        <dbReference type="ARBA" id="ARBA00047481"/>
    </source>
</evidence>
<dbReference type="PANTHER" id="PTHR42885:SF2">
    <property type="entry name" value="HISTIDINOL-PHOSPHATE AMINOTRANSFERASE"/>
    <property type="match status" value="1"/>
</dbReference>
<dbReference type="PROSITE" id="PS00599">
    <property type="entry name" value="AA_TRANSFER_CLASS_2"/>
    <property type="match status" value="1"/>
</dbReference>
<comment type="pathway">
    <text evidence="2">Amino-acid biosynthesis; L-histidine biosynthesis; L-histidine from 5-phospho-alpha-D-ribose 1-diphosphate: step 7/9.</text>
</comment>
<evidence type="ECO:0000256" key="1">
    <source>
        <dbReference type="ARBA" id="ARBA00001933"/>
    </source>
</evidence>
<evidence type="ECO:0000256" key="5">
    <source>
        <dbReference type="ARBA" id="ARBA00022576"/>
    </source>
</evidence>
<evidence type="ECO:0000256" key="3">
    <source>
        <dbReference type="ARBA" id="ARBA00008392"/>
    </source>
</evidence>
<evidence type="ECO:0000256" key="10">
    <source>
        <dbReference type="ARBA" id="ARBA00030262"/>
    </source>
</evidence>
<evidence type="ECO:0000256" key="2">
    <source>
        <dbReference type="ARBA" id="ARBA00005011"/>
    </source>
</evidence>
<proteinExistence type="inferred from homology"/>
<evidence type="ECO:0000256" key="7">
    <source>
        <dbReference type="ARBA" id="ARBA00022679"/>
    </source>
</evidence>
<keyword evidence="6" id="KW-0028">Amino-acid biosynthesis</keyword>
<dbReference type="AlphaFoldDB" id="A0A507C0V7"/>
<dbReference type="OrthoDB" id="2015537at2759"/>
<dbReference type="STRING" id="1806994.A0A507C0V7"/>
<organism evidence="13 14">
    <name type="scientific">Synchytrium microbalum</name>
    <dbReference type="NCBI Taxonomy" id="1806994"/>
    <lineage>
        <taxon>Eukaryota</taxon>
        <taxon>Fungi</taxon>
        <taxon>Fungi incertae sedis</taxon>
        <taxon>Chytridiomycota</taxon>
        <taxon>Chytridiomycota incertae sedis</taxon>
        <taxon>Chytridiomycetes</taxon>
        <taxon>Synchytriales</taxon>
        <taxon>Synchytriaceae</taxon>
        <taxon>Synchytrium</taxon>
    </lineage>
</organism>
<dbReference type="InterPro" id="IPR004839">
    <property type="entry name" value="Aminotransferase_I/II_large"/>
</dbReference>
<evidence type="ECO:0000256" key="4">
    <source>
        <dbReference type="ARBA" id="ARBA00012748"/>
    </source>
</evidence>
<dbReference type="NCBIfam" id="TIGR01141">
    <property type="entry name" value="hisC"/>
    <property type="match status" value="1"/>
</dbReference>
<accession>A0A507C0V7</accession>
<dbReference type="InterPro" id="IPR015421">
    <property type="entry name" value="PyrdxlP-dep_Trfase_major"/>
</dbReference>